<dbReference type="RefSeq" id="WP_099198081.1">
    <property type="nucleotide sequence ID" value="NZ_JBIRXA010000002.1"/>
</dbReference>
<proteinExistence type="predicted"/>
<dbReference type="InterPro" id="IPR025419">
    <property type="entry name" value="DUF4142"/>
</dbReference>
<dbReference type="PANTHER" id="PTHR38593:SF1">
    <property type="entry name" value="BLR2558 PROTEIN"/>
    <property type="match status" value="1"/>
</dbReference>
<feature type="domain" description="DUF4142" evidence="3">
    <location>
        <begin position="90"/>
        <end position="219"/>
    </location>
</feature>
<keyword evidence="2" id="KW-0472">Membrane</keyword>
<evidence type="ECO:0000313" key="5">
    <source>
        <dbReference type="EMBL" id="PHQ52773.1"/>
    </source>
</evidence>
<sequence length="277" mass="29130">MRSVRPTHATTAGLIRTLARWTRPEGGRPAAGRAVGTWLVVGALAATLVALLVPVSLFGSARPAAAAGPAWSDDGAGVQNTAFGPLSALDRDFVRKVRLAGLWEKPAGRLAQERGTTEDVRVAGEHLIGGHTELDRRSLDAGRVLGISLPDRPSAQQQGWLDQMDAARGTAFDRAFAQLVRAAHGKVFGLVALVRDRTGNSLVRELATRANTVVLDHITVLENTGQAGVPHTDPRPASPAGTPAMPQAPASPHDPAPSQDPASPQAPARQHSYEEVK</sequence>
<feature type="transmembrane region" description="Helical" evidence="2">
    <location>
        <begin position="35"/>
        <end position="58"/>
    </location>
</feature>
<evidence type="ECO:0000259" key="3">
    <source>
        <dbReference type="Pfam" id="PF13628"/>
    </source>
</evidence>
<feature type="compositionally biased region" description="Low complexity" evidence="1">
    <location>
        <begin position="247"/>
        <end position="268"/>
    </location>
</feature>
<reference evidence="5 6" key="1">
    <citation type="journal article" date="2017" name="Biochemistry">
        <title>Identification of the Biosynthetic Pathway for the Antibiotic Bicyclomycin.</title>
        <authorList>
            <person name="Patteson J."/>
            <person name="Cai W."/>
            <person name="Johnson R.A."/>
            <person name="Santa Maria K."/>
            <person name="Li B."/>
        </authorList>
    </citation>
    <scope>NUCLEOTIDE SEQUENCE [LARGE SCALE GENOMIC DNA]</scope>
    <source>
        <strain evidence="5 6">ATCC 21532</strain>
    </source>
</reference>
<dbReference type="Pfam" id="PF13628">
    <property type="entry name" value="DUF4142"/>
    <property type="match status" value="1"/>
</dbReference>
<evidence type="ECO:0000256" key="2">
    <source>
        <dbReference type="SAM" id="Phobius"/>
    </source>
</evidence>
<comment type="caution">
    <text evidence="5">The sequence shown here is derived from an EMBL/GenBank/DDBJ whole genome shotgun (WGS) entry which is preliminary data.</text>
</comment>
<keyword evidence="2" id="KW-0812">Transmembrane</keyword>
<feature type="region of interest" description="Disordered" evidence="1">
    <location>
        <begin position="224"/>
        <end position="277"/>
    </location>
</feature>
<dbReference type="OrthoDB" id="3674617at2"/>
<protein>
    <recommendedName>
        <fullName evidence="3">DUF4142 domain-containing protein</fullName>
    </recommendedName>
</protein>
<evidence type="ECO:0000256" key="1">
    <source>
        <dbReference type="SAM" id="MobiDB-lite"/>
    </source>
</evidence>
<dbReference type="EMBL" id="NHZO01000072">
    <property type="protein sequence ID" value="PHQ52773.1"/>
    <property type="molecule type" value="Genomic_DNA"/>
</dbReference>
<keyword evidence="6" id="KW-1185">Reference proteome</keyword>
<gene>
    <name evidence="5" type="ORF">BLA24_05775</name>
    <name evidence="4" type="ORF">BLA24_09765</name>
</gene>
<evidence type="ECO:0000313" key="4">
    <source>
        <dbReference type="EMBL" id="PHQ52055.1"/>
    </source>
</evidence>
<dbReference type="EMBL" id="NHZO01000100">
    <property type="protein sequence ID" value="PHQ52055.1"/>
    <property type="molecule type" value="Genomic_DNA"/>
</dbReference>
<keyword evidence="2" id="KW-1133">Transmembrane helix</keyword>
<evidence type="ECO:0000313" key="6">
    <source>
        <dbReference type="Proteomes" id="UP000222531"/>
    </source>
</evidence>
<accession>A0A2G1XNI1</accession>
<dbReference type="Proteomes" id="UP000222531">
    <property type="component" value="Unassembled WGS sequence"/>
</dbReference>
<name>A0A2G1XNI1_STRCJ</name>
<dbReference type="PANTHER" id="PTHR38593">
    <property type="entry name" value="BLR2558 PROTEIN"/>
    <property type="match status" value="1"/>
</dbReference>
<organism evidence="5 6">
    <name type="scientific">Streptomyces cinnamoneus</name>
    <name type="common">Streptoverticillium cinnamoneum</name>
    <dbReference type="NCBI Taxonomy" id="53446"/>
    <lineage>
        <taxon>Bacteria</taxon>
        <taxon>Bacillati</taxon>
        <taxon>Actinomycetota</taxon>
        <taxon>Actinomycetes</taxon>
        <taxon>Kitasatosporales</taxon>
        <taxon>Streptomycetaceae</taxon>
        <taxon>Streptomyces</taxon>
        <taxon>Streptomyces cinnamoneus group</taxon>
    </lineage>
</organism>
<dbReference type="AlphaFoldDB" id="A0A2G1XNI1"/>